<dbReference type="PANTHER" id="PTHR33392:SF8">
    <property type="entry name" value="REGULATORY PROTEIN MSRR"/>
    <property type="match status" value="1"/>
</dbReference>
<evidence type="ECO:0000256" key="12">
    <source>
        <dbReference type="SAM" id="Phobius"/>
    </source>
</evidence>
<keyword evidence="8 12" id="KW-0472">Membrane</keyword>
<keyword evidence="9" id="KW-0804">Transcription</keyword>
<dbReference type="PANTHER" id="PTHR33392">
    <property type="entry name" value="POLYISOPRENYL-TEICHOIC ACID--PEPTIDOGLYCAN TEICHOIC ACID TRANSFERASE TAGU"/>
    <property type="match status" value="1"/>
</dbReference>
<evidence type="ECO:0000256" key="10">
    <source>
        <dbReference type="ARBA" id="ARBA00037178"/>
    </source>
</evidence>
<dbReference type="EMBL" id="JAGKSQ010000005">
    <property type="protein sequence ID" value="MBP3952330.1"/>
    <property type="molecule type" value="Genomic_DNA"/>
</dbReference>
<keyword evidence="5" id="KW-0735">Signal-anchor</keyword>
<protein>
    <recommendedName>
        <fullName evidence="11">Regulatory protein MsrR</fullName>
    </recommendedName>
</protein>
<evidence type="ECO:0000256" key="8">
    <source>
        <dbReference type="ARBA" id="ARBA00023136"/>
    </source>
</evidence>
<dbReference type="GO" id="GO:0005886">
    <property type="term" value="C:plasma membrane"/>
    <property type="evidence" value="ECO:0007669"/>
    <property type="project" value="UniProtKB-SubCell"/>
</dbReference>
<gene>
    <name evidence="14" type="ORF">J7W16_14405</name>
</gene>
<keyword evidence="6 12" id="KW-1133">Transmembrane helix</keyword>
<proteinExistence type="inferred from homology"/>
<evidence type="ECO:0000256" key="5">
    <source>
        <dbReference type="ARBA" id="ARBA00022968"/>
    </source>
</evidence>
<dbReference type="Pfam" id="PF03816">
    <property type="entry name" value="LytR_cpsA_psr"/>
    <property type="match status" value="1"/>
</dbReference>
<dbReference type="NCBIfam" id="TIGR00350">
    <property type="entry name" value="lytR_cpsA_psr"/>
    <property type="match status" value="1"/>
</dbReference>
<evidence type="ECO:0000313" key="14">
    <source>
        <dbReference type="EMBL" id="MBP3952330.1"/>
    </source>
</evidence>
<dbReference type="Gene3D" id="3.40.630.190">
    <property type="entry name" value="LCP protein"/>
    <property type="match status" value="1"/>
</dbReference>
<evidence type="ECO:0000256" key="4">
    <source>
        <dbReference type="ARBA" id="ARBA00022692"/>
    </source>
</evidence>
<dbReference type="InterPro" id="IPR004474">
    <property type="entry name" value="LytR_CpsA_psr"/>
</dbReference>
<comment type="caution">
    <text evidence="14">The sequence shown here is derived from an EMBL/GenBank/DDBJ whole genome shotgun (WGS) entry which is preliminary data.</text>
</comment>
<evidence type="ECO:0000259" key="13">
    <source>
        <dbReference type="Pfam" id="PF03816"/>
    </source>
</evidence>
<accession>A0A941AP34</accession>
<comment type="subcellular location">
    <subcellularLocation>
        <location evidence="1">Cell membrane</location>
        <topology evidence="1">Single-pass type II membrane protein</topology>
    </subcellularLocation>
</comment>
<dbReference type="RefSeq" id="WP_210598011.1">
    <property type="nucleotide sequence ID" value="NZ_JAGKSQ010000005.1"/>
</dbReference>
<evidence type="ECO:0000256" key="3">
    <source>
        <dbReference type="ARBA" id="ARBA00022475"/>
    </source>
</evidence>
<dbReference type="GO" id="GO:0071555">
    <property type="term" value="P:cell wall organization"/>
    <property type="evidence" value="ECO:0007669"/>
    <property type="project" value="UniProtKB-KW"/>
</dbReference>
<dbReference type="AlphaFoldDB" id="A0A941AP34"/>
<dbReference type="InterPro" id="IPR050922">
    <property type="entry name" value="LytR/CpsA/Psr_CW_biosynth"/>
</dbReference>
<evidence type="ECO:0000313" key="15">
    <source>
        <dbReference type="Proteomes" id="UP000678228"/>
    </source>
</evidence>
<reference evidence="14" key="1">
    <citation type="submission" date="2021-03" db="EMBL/GenBank/DDBJ databases">
        <title>Bacillus suaedae sp. nov., isolated from Suaeda aralocaspica.</title>
        <authorList>
            <person name="Lei R.F.R."/>
        </authorList>
    </citation>
    <scope>NUCLEOTIDE SEQUENCE</scope>
    <source>
        <strain evidence="14">YZJH907-2</strain>
    </source>
</reference>
<keyword evidence="7" id="KW-0805">Transcription regulation</keyword>
<name>A0A941AP34_9BACI</name>
<evidence type="ECO:0000256" key="9">
    <source>
        <dbReference type="ARBA" id="ARBA00023163"/>
    </source>
</evidence>
<organism evidence="14 15">
    <name type="scientific">Halalkalibacter suaedae</name>
    <dbReference type="NCBI Taxonomy" id="2822140"/>
    <lineage>
        <taxon>Bacteria</taxon>
        <taxon>Bacillati</taxon>
        <taxon>Bacillota</taxon>
        <taxon>Bacilli</taxon>
        <taxon>Bacillales</taxon>
        <taxon>Bacillaceae</taxon>
        <taxon>Halalkalibacter</taxon>
    </lineage>
</organism>
<evidence type="ECO:0000256" key="11">
    <source>
        <dbReference type="ARBA" id="ARBA00040752"/>
    </source>
</evidence>
<keyword evidence="15" id="KW-1185">Reference proteome</keyword>
<feature type="domain" description="Cell envelope-related transcriptional attenuator" evidence="13">
    <location>
        <begin position="89"/>
        <end position="232"/>
    </location>
</feature>
<feature type="transmembrane region" description="Helical" evidence="12">
    <location>
        <begin position="20"/>
        <end position="37"/>
    </location>
</feature>
<sequence>MRRKDYKKSKSKVRRRLLKILLFLLLILGCLVGYIIFQYNEGRQAGESAVKSEKVKEPEDFNGAVVNELGKVNILLLGVDAREDDEPARTDTIMVAQYDPQANTAKLVSFMRDTYVEIPGYRNYKINTAYFLGGAELLRSTLKQNFDIDIHYYALVDFKGFEAAVDALAPDGVEIDVQKRMSEKIGVVIEPGLQQLNGKELLGYARFRADSEGDFGRVARQQEVLNAIKEEVLSVTGITKLPRVVGTVQPYIETNLGNTEVLGLMSDILLKKPDDIETLRIPVDESFYDASYSHAGSVLEIDFEQNQLAIQEFLGN</sequence>
<evidence type="ECO:0000256" key="1">
    <source>
        <dbReference type="ARBA" id="ARBA00004401"/>
    </source>
</evidence>
<dbReference type="PROSITE" id="PS51257">
    <property type="entry name" value="PROKAR_LIPOPROTEIN"/>
    <property type="match status" value="1"/>
</dbReference>
<evidence type="ECO:0000256" key="6">
    <source>
        <dbReference type="ARBA" id="ARBA00022989"/>
    </source>
</evidence>
<comment type="function">
    <text evidence="10">Involved in SarA attenuation. Affects resistance to oxacillin and teicoplanin, as well as the synthesis of virulence factors.</text>
</comment>
<evidence type="ECO:0000256" key="2">
    <source>
        <dbReference type="ARBA" id="ARBA00006068"/>
    </source>
</evidence>
<keyword evidence="3" id="KW-1003">Cell membrane</keyword>
<dbReference type="Proteomes" id="UP000678228">
    <property type="component" value="Unassembled WGS sequence"/>
</dbReference>
<comment type="similarity">
    <text evidence="2">Belongs to the LytR/CpsA/Psr (LCP) family.</text>
</comment>
<evidence type="ECO:0000256" key="7">
    <source>
        <dbReference type="ARBA" id="ARBA00023015"/>
    </source>
</evidence>
<keyword evidence="4 12" id="KW-0812">Transmembrane</keyword>